<evidence type="ECO:0000259" key="7">
    <source>
        <dbReference type="PROSITE" id="PS50893"/>
    </source>
</evidence>
<reference evidence="9" key="1">
    <citation type="submission" date="2015-06" db="EMBL/GenBank/DDBJ databases">
        <authorList>
            <person name="Lim Y.L."/>
            <person name="Ee R."/>
            <person name="Yong D."/>
            <person name="How K.Y."/>
            <person name="Yin W.F."/>
            <person name="Chan K.G."/>
        </authorList>
    </citation>
    <scope>NUCLEOTIDE SEQUENCE [LARGE SCALE GENOMIC DNA]</scope>
    <source>
        <strain evidence="9">DSM 25325</strain>
    </source>
</reference>
<dbReference type="InterPro" id="IPR017871">
    <property type="entry name" value="ABC_transporter-like_CS"/>
</dbReference>
<keyword evidence="4" id="KW-0547">Nucleotide-binding</keyword>
<keyword evidence="9" id="KW-1185">Reference proteome</keyword>
<dbReference type="GO" id="GO:1903806">
    <property type="term" value="P:L-isoleucine import across plasma membrane"/>
    <property type="evidence" value="ECO:0007669"/>
    <property type="project" value="TreeGrafter"/>
</dbReference>
<dbReference type="GO" id="GO:0005886">
    <property type="term" value="C:plasma membrane"/>
    <property type="evidence" value="ECO:0007669"/>
    <property type="project" value="TreeGrafter"/>
</dbReference>
<dbReference type="GO" id="GO:0015192">
    <property type="term" value="F:L-phenylalanine transmembrane transporter activity"/>
    <property type="evidence" value="ECO:0007669"/>
    <property type="project" value="TreeGrafter"/>
</dbReference>
<dbReference type="GO" id="GO:0042941">
    <property type="term" value="P:D-alanine transmembrane transport"/>
    <property type="evidence" value="ECO:0007669"/>
    <property type="project" value="TreeGrafter"/>
</dbReference>
<dbReference type="Pfam" id="PF12399">
    <property type="entry name" value="BCA_ABC_TP_C"/>
    <property type="match status" value="1"/>
</dbReference>
<dbReference type="InterPro" id="IPR003593">
    <property type="entry name" value="AAA+_ATPase"/>
</dbReference>
<keyword evidence="5 8" id="KW-0067">ATP-binding</keyword>
<dbReference type="EMBL" id="CP011568">
    <property type="protein sequence ID" value="AKJ68631.1"/>
    <property type="molecule type" value="Genomic_DNA"/>
</dbReference>
<sequence>MLTLSSVSKSFGGLHVLQDVNIEVPQGTIFGLIGPNGAGKTTVFNLITGLLAPSGGDITFDGASLLGHKPHRITQRGIARTFQNIRIFKEMSLLDNVVVGMHRHLDYGPAGLLLSLPGYRRHEKRARERAHELLSWVRLDHKAHETADNLSYGDQRKLELARALATEPKLLLLDEPVAGMNTGEKVDLMGEIENIRARGYTIFMIEHDMRFVMGLCERIAVLNFGRIIAEGKPDEIKNNPQVIEAYLGSDDDGDEGDHGDDPPGQPAAGTGVTA</sequence>
<dbReference type="PANTHER" id="PTHR45772:SF7">
    <property type="entry name" value="AMINO ACID ABC TRANSPORTER ATP-BINDING PROTEIN"/>
    <property type="match status" value="1"/>
</dbReference>
<dbReference type="GO" id="GO:1903805">
    <property type="term" value="P:L-valine import across plasma membrane"/>
    <property type="evidence" value="ECO:0007669"/>
    <property type="project" value="TreeGrafter"/>
</dbReference>
<name>A0A0G3EV72_9BURK</name>
<dbReference type="GO" id="GO:0016887">
    <property type="term" value="F:ATP hydrolysis activity"/>
    <property type="evidence" value="ECO:0007669"/>
    <property type="project" value="InterPro"/>
</dbReference>
<dbReference type="InterPro" id="IPR032823">
    <property type="entry name" value="BCA_ABC_TP_C"/>
</dbReference>
<protein>
    <submittedName>
        <fullName evidence="8">ABC transporter ATP-binding protein</fullName>
    </submittedName>
</protein>
<proteinExistence type="predicted"/>
<evidence type="ECO:0000256" key="3">
    <source>
        <dbReference type="ARBA" id="ARBA00022519"/>
    </source>
</evidence>
<evidence type="ECO:0000256" key="4">
    <source>
        <dbReference type="ARBA" id="ARBA00022741"/>
    </source>
</evidence>
<feature type="compositionally biased region" description="Acidic residues" evidence="6">
    <location>
        <begin position="249"/>
        <end position="258"/>
    </location>
</feature>
<dbReference type="GO" id="GO:0005524">
    <property type="term" value="F:ATP binding"/>
    <property type="evidence" value="ECO:0007669"/>
    <property type="project" value="UniProtKB-KW"/>
</dbReference>
<evidence type="ECO:0000256" key="1">
    <source>
        <dbReference type="ARBA" id="ARBA00022448"/>
    </source>
</evidence>
<evidence type="ECO:0000256" key="6">
    <source>
        <dbReference type="SAM" id="MobiDB-lite"/>
    </source>
</evidence>
<organism evidence="8 9">
    <name type="scientific">Pandoraea thiooxydans</name>
    <dbReference type="NCBI Taxonomy" id="445709"/>
    <lineage>
        <taxon>Bacteria</taxon>
        <taxon>Pseudomonadati</taxon>
        <taxon>Pseudomonadota</taxon>
        <taxon>Betaproteobacteria</taxon>
        <taxon>Burkholderiales</taxon>
        <taxon>Burkholderiaceae</taxon>
        <taxon>Pandoraea</taxon>
    </lineage>
</organism>
<feature type="domain" description="ABC transporter" evidence="7">
    <location>
        <begin position="2"/>
        <end position="249"/>
    </location>
</feature>
<dbReference type="Pfam" id="PF00005">
    <property type="entry name" value="ABC_tran"/>
    <property type="match status" value="1"/>
</dbReference>
<feature type="region of interest" description="Disordered" evidence="6">
    <location>
        <begin position="245"/>
        <end position="274"/>
    </location>
</feature>
<keyword evidence="1" id="KW-0813">Transport</keyword>
<dbReference type="RefSeq" id="WP_047214486.1">
    <property type="nucleotide sequence ID" value="NZ_CP011568.3"/>
</dbReference>
<evidence type="ECO:0000313" key="8">
    <source>
        <dbReference type="EMBL" id="AKJ68631.1"/>
    </source>
</evidence>
<gene>
    <name evidence="8" type="ORF">ABW99_10835</name>
</gene>
<dbReference type="KEGG" id="ptx:ABW99_10835"/>
<dbReference type="FunFam" id="3.40.50.300:FF:000421">
    <property type="entry name" value="Branched-chain amino acid ABC transporter ATP-binding protein"/>
    <property type="match status" value="1"/>
</dbReference>
<dbReference type="PROSITE" id="PS50893">
    <property type="entry name" value="ABC_TRANSPORTER_2"/>
    <property type="match status" value="1"/>
</dbReference>
<keyword evidence="2" id="KW-1003">Cell membrane</keyword>
<dbReference type="AlphaFoldDB" id="A0A0G3EV72"/>
<dbReference type="GO" id="GO:0015188">
    <property type="term" value="F:L-isoleucine transmembrane transporter activity"/>
    <property type="evidence" value="ECO:0007669"/>
    <property type="project" value="TreeGrafter"/>
</dbReference>
<dbReference type="PROSITE" id="PS00211">
    <property type="entry name" value="ABC_TRANSPORTER_1"/>
    <property type="match status" value="1"/>
</dbReference>
<dbReference type="Proteomes" id="UP000036700">
    <property type="component" value="Chromosome"/>
</dbReference>
<dbReference type="PATRIC" id="fig|445709.3.peg.2305"/>
<dbReference type="GO" id="GO:0015808">
    <property type="term" value="P:L-alanine transport"/>
    <property type="evidence" value="ECO:0007669"/>
    <property type="project" value="TreeGrafter"/>
</dbReference>
<dbReference type="GO" id="GO:0005304">
    <property type="term" value="F:L-valine transmembrane transporter activity"/>
    <property type="evidence" value="ECO:0007669"/>
    <property type="project" value="TreeGrafter"/>
</dbReference>
<evidence type="ECO:0000313" key="9">
    <source>
        <dbReference type="Proteomes" id="UP000036700"/>
    </source>
</evidence>
<dbReference type="InterPro" id="IPR051120">
    <property type="entry name" value="ABC_AA/LPS_Transport"/>
</dbReference>
<accession>A0A0G3EV72</accession>
<dbReference type="InterPro" id="IPR003439">
    <property type="entry name" value="ABC_transporter-like_ATP-bd"/>
</dbReference>
<dbReference type="CDD" id="cd03219">
    <property type="entry name" value="ABC_Mj1267_LivG_branched"/>
    <property type="match status" value="1"/>
</dbReference>
<evidence type="ECO:0000256" key="5">
    <source>
        <dbReference type="ARBA" id="ARBA00022840"/>
    </source>
</evidence>
<keyword evidence="3" id="KW-0472">Membrane</keyword>
<dbReference type="OrthoDB" id="9781337at2"/>
<dbReference type="InterPro" id="IPR027417">
    <property type="entry name" value="P-loop_NTPase"/>
</dbReference>
<dbReference type="SUPFAM" id="SSF52540">
    <property type="entry name" value="P-loop containing nucleoside triphosphate hydrolases"/>
    <property type="match status" value="1"/>
</dbReference>
<dbReference type="STRING" id="445709.ABW99_10835"/>
<dbReference type="SMART" id="SM00382">
    <property type="entry name" value="AAA"/>
    <property type="match status" value="1"/>
</dbReference>
<keyword evidence="3" id="KW-0997">Cell inner membrane</keyword>
<evidence type="ECO:0000256" key="2">
    <source>
        <dbReference type="ARBA" id="ARBA00022475"/>
    </source>
</evidence>
<dbReference type="PANTHER" id="PTHR45772">
    <property type="entry name" value="CONSERVED COMPONENT OF ABC TRANSPORTER FOR NATURAL AMINO ACIDS-RELATED"/>
    <property type="match status" value="1"/>
</dbReference>
<dbReference type="Gene3D" id="3.40.50.300">
    <property type="entry name" value="P-loop containing nucleotide triphosphate hydrolases"/>
    <property type="match status" value="1"/>
</dbReference>